<reference evidence="3 4" key="2">
    <citation type="submission" date="2018-08" db="EMBL/GenBank/DDBJ databases">
        <title>The draft genome of Acinetobacter sichuanensis strain WCHAc060041.</title>
        <authorList>
            <person name="Qin J."/>
            <person name="Feng Y."/>
            <person name="Zong Z."/>
        </authorList>
    </citation>
    <scope>NUCLEOTIDE SEQUENCE [LARGE SCALE GENOMIC DNA]</scope>
    <source>
        <strain evidence="3 4">WCHAc060041</strain>
    </source>
</reference>
<evidence type="ECO:0000313" key="5">
    <source>
        <dbReference type="Proteomes" id="UP001595455"/>
    </source>
</evidence>
<feature type="transmembrane region" description="Helical" evidence="1">
    <location>
        <begin position="6"/>
        <end position="24"/>
    </location>
</feature>
<dbReference type="EMBL" id="JBHRSF010000040">
    <property type="protein sequence ID" value="MFC2995827.1"/>
    <property type="molecule type" value="Genomic_DNA"/>
</dbReference>
<gene>
    <name evidence="2" type="ORF">ACFODO_11195</name>
    <name evidence="3" type="ORF">C9E89_012895</name>
</gene>
<organism evidence="3 4">
    <name type="scientific">Acinetobacter sichuanensis</name>
    <dbReference type="NCBI Taxonomy" id="2136183"/>
    <lineage>
        <taxon>Bacteria</taxon>
        <taxon>Pseudomonadati</taxon>
        <taxon>Pseudomonadota</taxon>
        <taxon>Gammaproteobacteria</taxon>
        <taxon>Moraxellales</taxon>
        <taxon>Moraxellaceae</taxon>
        <taxon>Acinetobacter</taxon>
    </lineage>
</organism>
<dbReference type="EMBL" id="PYIX02000021">
    <property type="protein sequence ID" value="RFC83152.1"/>
    <property type="molecule type" value="Genomic_DNA"/>
</dbReference>
<evidence type="ECO:0000256" key="1">
    <source>
        <dbReference type="SAM" id="Phobius"/>
    </source>
</evidence>
<proteinExistence type="predicted"/>
<dbReference type="AlphaFoldDB" id="A0A371YNY6"/>
<comment type="caution">
    <text evidence="3">The sequence shown here is derived from an EMBL/GenBank/DDBJ whole genome shotgun (WGS) entry which is preliminary data.</text>
</comment>
<reference evidence="2" key="1">
    <citation type="journal article" date="2014" name="Int. J. Syst. Evol. Microbiol.">
        <title>Complete genome of a new Firmicutes species belonging to the dominant human colonic microbiota ('Ruminococcus bicirculans') reveals two chromosomes and a selective capacity to utilize plant glucans.</title>
        <authorList>
            <consortium name="NISC Comparative Sequencing Program"/>
            <person name="Wegmann U."/>
            <person name="Louis P."/>
            <person name="Goesmann A."/>
            <person name="Henrissat B."/>
            <person name="Duncan S.H."/>
            <person name="Flint H.J."/>
        </authorList>
    </citation>
    <scope>NUCLEOTIDE SEQUENCE</scope>
    <source>
        <strain evidence="2">KCTC 62575</strain>
    </source>
</reference>
<evidence type="ECO:0000313" key="4">
    <source>
        <dbReference type="Proteomes" id="UP000240957"/>
    </source>
</evidence>
<keyword evidence="5" id="KW-1185">Reference proteome</keyword>
<keyword evidence="1" id="KW-1133">Transmembrane helix</keyword>
<dbReference type="Proteomes" id="UP000240957">
    <property type="component" value="Unassembled WGS sequence"/>
</dbReference>
<feature type="transmembrane region" description="Helical" evidence="1">
    <location>
        <begin position="45"/>
        <end position="63"/>
    </location>
</feature>
<evidence type="ECO:0000313" key="2">
    <source>
        <dbReference type="EMBL" id="MFC2995827.1"/>
    </source>
</evidence>
<keyword evidence="1" id="KW-0472">Membrane</keyword>
<keyword evidence="1" id="KW-0812">Transmembrane</keyword>
<dbReference type="Proteomes" id="UP001595455">
    <property type="component" value="Unassembled WGS sequence"/>
</dbReference>
<reference evidence="2" key="4">
    <citation type="submission" date="2024-09" db="EMBL/GenBank/DDBJ databases">
        <authorList>
            <person name="Sun Q."/>
            <person name="Mori K."/>
        </authorList>
    </citation>
    <scope>NUCLEOTIDE SEQUENCE</scope>
    <source>
        <strain evidence="2">KCTC 62575</strain>
    </source>
</reference>
<name>A0A371YNY6_9GAMM</name>
<reference evidence="5" key="3">
    <citation type="journal article" date="2019" name="Int. J. Syst. Evol. Microbiol.">
        <title>The Global Catalogue of Microorganisms (GCM) 10K type strain sequencing project: providing services to taxonomists for standard genome sequencing and annotation.</title>
        <authorList>
            <consortium name="The Broad Institute Genomics Platform"/>
            <consortium name="The Broad Institute Genome Sequencing Center for Infectious Disease"/>
            <person name="Wu L."/>
            <person name="Ma J."/>
        </authorList>
    </citation>
    <scope>NUCLEOTIDE SEQUENCE [LARGE SCALE GENOMIC DNA]</scope>
    <source>
        <strain evidence="5">KCTC 62575</strain>
    </source>
</reference>
<feature type="transmembrane region" description="Helical" evidence="1">
    <location>
        <begin position="83"/>
        <end position="103"/>
    </location>
</feature>
<sequence>MKVDFVLILIFSLAFCGLWGFALAQIRTYQCIKMLKSAHPVWAKVIFIILTSVYVWLWGSTYFHSVFKCFTGQRCHATQNGELIYLAILGCYVVLYEILFWFIHKVLKK</sequence>
<evidence type="ECO:0000313" key="3">
    <source>
        <dbReference type="EMBL" id="RFC83152.1"/>
    </source>
</evidence>
<accession>A0A371YNY6</accession>
<protein>
    <submittedName>
        <fullName evidence="3">Uncharacterized protein</fullName>
    </submittedName>
</protein>